<dbReference type="AlphaFoldDB" id="A0A1H3YWV3"/>
<dbReference type="OrthoDB" id="9959762at2"/>
<name>A0A1H3YWV3_SELRU</name>
<evidence type="ECO:0000313" key="2">
    <source>
        <dbReference type="Proteomes" id="UP000183469"/>
    </source>
</evidence>
<gene>
    <name evidence="1" type="ORF">SAMN05660648_02179</name>
</gene>
<dbReference type="Proteomes" id="UP000183469">
    <property type="component" value="Unassembled WGS sequence"/>
</dbReference>
<dbReference type="RefSeq" id="WP_074672707.1">
    <property type="nucleotide sequence ID" value="NZ_FNQG01000009.1"/>
</dbReference>
<sequence length="100" mass="11673">MVTVTLKFNEEKLKNLGRTVDEMLEPIRESMKSYDVEEVEQGVFQKTGRDGLVVLDCTLDYMDDHPEYLDDLDDWLLDIDGDVEDCKAELISYNKEHGRR</sequence>
<proteinExistence type="predicted"/>
<dbReference type="EMBL" id="FNQG01000009">
    <property type="protein sequence ID" value="SEA15897.1"/>
    <property type="molecule type" value="Genomic_DNA"/>
</dbReference>
<evidence type="ECO:0000313" key="1">
    <source>
        <dbReference type="EMBL" id="SEA15897.1"/>
    </source>
</evidence>
<accession>A0A1H3YWV3</accession>
<organism evidence="1 2">
    <name type="scientific">Selenomonas ruminantium</name>
    <dbReference type="NCBI Taxonomy" id="971"/>
    <lineage>
        <taxon>Bacteria</taxon>
        <taxon>Bacillati</taxon>
        <taxon>Bacillota</taxon>
        <taxon>Negativicutes</taxon>
        <taxon>Selenomonadales</taxon>
        <taxon>Selenomonadaceae</taxon>
        <taxon>Selenomonas</taxon>
    </lineage>
</organism>
<protein>
    <submittedName>
        <fullName evidence="1">Uncharacterized protein</fullName>
    </submittedName>
</protein>
<reference evidence="1 2" key="1">
    <citation type="submission" date="2016-10" db="EMBL/GenBank/DDBJ databases">
        <authorList>
            <person name="de Groot N.N."/>
        </authorList>
    </citation>
    <scope>NUCLEOTIDE SEQUENCE [LARGE SCALE GENOMIC DNA]</scope>
    <source>
        <strain evidence="1 2">DSM 2872</strain>
    </source>
</reference>